<proteinExistence type="predicted"/>
<gene>
    <name evidence="1" type="ORF">CMV_004036</name>
</gene>
<dbReference type="EMBL" id="JRKL02000332">
    <property type="protein sequence ID" value="KAF3972465.1"/>
    <property type="molecule type" value="Genomic_DNA"/>
</dbReference>
<dbReference type="AlphaFoldDB" id="A0A8J4RN15"/>
<protein>
    <submittedName>
        <fullName evidence="1">Uncharacterized protein</fullName>
    </submittedName>
</protein>
<keyword evidence="2" id="KW-1185">Reference proteome</keyword>
<reference evidence="1" key="1">
    <citation type="submission" date="2020-03" db="EMBL/GenBank/DDBJ databases">
        <title>Castanea mollissima Vanexum genome sequencing.</title>
        <authorList>
            <person name="Staton M."/>
        </authorList>
    </citation>
    <scope>NUCLEOTIDE SEQUENCE</scope>
    <source>
        <tissue evidence="1">Leaf</tissue>
    </source>
</reference>
<comment type="caution">
    <text evidence="1">The sequence shown here is derived from an EMBL/GenBank/DDBJ whole genome shotgun (WGS) entry which is preliminary data.</text>
</comment>
<evidence type="ECO:0000313" key="2">
    <source>
        <dbReference type="Proteomes" id="UP000737018"/>
    </source>
</evidence>
<accession>A0A8J4RN15</accession>
<dbReference type="Proteomes" id="UP000737018">
    <property type="component" value="Unassembled WGS sequence"/>
</dbReference>
<organism evidence="1 2">
    <name type="scientific">Castanea mollissima</name>
    <name type="common">Chinese chestnut</name>
    <dbReference type="NCBI Taxonomy" id="60419"/>
    <lineage>
        <taxon>Eukaryota</taxon>
        <taxon>Viridiplantae</taxon>
        <taxon>Streptophyta</taxon>
        <taxon>Embryophyta</taxon>
        <taxon>Tracheophyta</taxon>
        <taxon>Spermatophyta</taxon>
        <taxon>Magnoliopsida</taxon>
        <taxon>eudicotyledons</taxon>
        <taxon>Gunneridae</taxon>
        <taxon>Pentapetalae</taxon>
        <taxon>rosids</taxon>
        <taxon>fabids</taxon>
        <taxon>Fagales</taxon>
        <taxon>Fagaceae</taxon>
        <taxon>Castanea</taxon>
    </lineage>
</organism>
<evidence type="ECO:0000313" key="1">
    <source>
        <dbReference type="EMBL" id="KAF3972465.1"/>
    </source>
</evidence>
<sequence length="128" mass="14617">MEQHDIPLPPVVSPDVCLYETDEALLYAAFMPGVPQDEAWVIFRKATMEFEFGGVWVPMPDEPQFCQVYSGNIKMHQGPFSVTKTVHLVRRGRIFLKVPKEYEDLLALPEEFEIQTAPREPEVALAPQ</sequence>
<name>A0A8J4RN15_9ROSI</name>